<dbReference type="HOGENOM" id="CLU_011588_0_0_1"/>
<dbReference type="OMA" id="QYLPLKC"/>
<gene>
    <name evidence="2" type="primary">Dwil\GK20491</name>
    <name evidence="2" type="ORF">Dwil_GK20491</name>
</gene>
<dbReference type="FunCoup" id="B4N523">
    <property type="interactions" value="43"/>
</dbReference>
<name>B4N523_DROWI</name>
<organism evidence="3">
    <name type="scientific">Drosophila willistoni</name>
    <name type="common">Fruit fly</name>
    <dbReference type="NCBI Taxonomy" id="7260"/>
    <lineage>
        <taxon>Eukaryota</taxon>
        <taxon>Metazoa</taxon>
        <taxon>Ecdysozoa</taxon>
        <taxon>Arthropoda</taxon>
        <taxon>Hexapoda</taxon>
        <taxon>Insecta</taxon>
        <taxon>Pterygota</taxon>
        <taxon>Neoptera</taxon>
        <taxon>Endopterygota</taxon>
        <taxon>Diptera</taxon>
        <taxon>Brachycera</taxon>
        <taxon>Muscomorpha</taxon>
        <taxon>Ephydroidea</taxon>
        <taxon>Drosophilidae</taxon>
        <taxon>Drosophila</taxon>
        <taxon>Sophophora</taxon>
    </lineage>
</organism>
<protein>
    <submittedName>
        <fullName evidence="2">GK20491</fullName>
    </submittedName>
</protein>
<accession>B4N523</accession>
<feature type="compositionally biased region" description="Low complexity" evidence="1">
    <location>
        <begin position="519"/>
        <end position="556"/>
    </location>
</feature>
<feature type="region of interest" description="Disordered" evidence="1">
    <location>
        <begin position="474"/>
        <end position="563"/>
    </location>
</feature>
<sequence length="911" mass="105122">MISECDTDTASMVAQVDDDSELESEFVELNEKLRRITFDVIASLNDDGFQERMRRLLMQYEQSVRISFEISKQCPQRSRKLARMLSGQTEIIHSISRCMHQDRIYCHRMSNIVAYYISSELCAAQSQVEREELIIDRINLALKSYVPKSKEHLLRTFVAIPSLFNRVKIMTTLYSHLFPQWTKPLATNSNVIIQAELPDKLYIEYVVIFYYWQCLERNEGKREEIMDFAEKFMRPAKTLILNTMYAKYLPRYTERRTATRCILMYLRKITCTHLHMASKRDNRMQQDTEVILCSDDEDDSLVPYFSSTAQSANVTPPAFLQKIIQKCRQMEPCKRATLLFKGIDSSMEIVDISDSDDDDVEMFEVDFNVPTHVDAATGTGSGGGVGGTAVTSIEDDYVPITRIYPSNLRTYQRATSGAPPPVPAPSPSPAIHYTLPRIVNIYSCREDSLHMVTTTTNSTTCPLVPHLIDQSVQTVVEEDEEEPLQEPAEEEEEMLQTEMDLEPNDISTSILYTGDSAPTTQSTTQQQQHLLYSTQTPLSSSTPSSSIRSGRNGSSSHKQVTFSTQHTEAIITNNNNNNSFIFTSKKKKPAIKKYSSPAASSTERLKWQACKGNKHYFYFGEGNLLISSSLLYPIYIDHLLAGDRMFAKVLPTPPASIHSSVASPHFQRSRTSTDTISSIDNDKLEATMRSYSFKRREFSKVGKEDVRFYNELLSRQRQEMRQRREDNGQNHYNRHLRREAIQKAMHYRAQIKQRLHDIKQLEQYVEVIRNYNERECVRPVCVRLKRCKLKKTTPTPLPMPMPESVTMMAHNIEQLMVDCQQQQQEQQDQEEEEQQQQQLPVRLEHPEPLQKINAYQRRRLKTTSGFEFADNYVKTKLDLRKRCKSICAISMPTRQQPKRRCKSFCLLSMVQ</sequence>
<dbReference type="eggNOG" id="ENOG502T80X">
    <property type="taxonomic scope" value="Eukaryota"/>
</dbReference>
<dbReference type="PhylomeDB" id="B4N523"/>
<dbReference type="InParanoid" id="B4N523"/>
<dbReference type="EMBL" id="CH964101">
    <property type="protein sequence ID" value="EDW79462.1"/>
    <property type="molecule type" value="Genomic_DNA"/>
</dbReference>
<dbReference type="AlphaFoldDB" id="B4N523"/>
<evidence type="ECO:0000313" key="2">
    <source>
        <dbReference type="EMBL" id="EDW79462.1"/>
    </source>
</evidence>
<evidence type="ECO:0000313" key="3">
    <source>
        <dbReference type="Proteomes" id="UP000007798"/>
    </source>
</evidence>
<proteinExistence type="predicted"/>
<feature type="region of interest" description="Disordered" evidence="1">
    <location>
        <begin position="820"/>
        <end position="848"/>
    </location>
</feature>
<reference evidence="2 3" key="1">
    <citation type="journal article" date="2007" name="Nature">
        <title>Evolution of genes and genomes on the Drosophila phylogeny.</title>
        <authorList>
            <consortium name="Drosophila 12 Genomes Consortium"/>
            <person name="Clark A.G."/>
            <person name="Eisen M.B."/>
            <person name="Smith D.R."/>
            <person name="Bergman C.M."/>
            <person name="Oliver B."/>
            <person name="Markow T.A."/>
            <person name="Kaufman T.C."/>
            <person name="Kellis M."/>
            <person name="Gelbart W."/>
            <person name="Iyer V.N."/>
            <person name="Pollard D.A."/>
            <person name="Sackton T.B."/>
            <person name="Larracuente A.M."/>
            <person name="Singh N.D."/>
            <person name="Abad J.P."/>
            <person name="Abt D.N."/>
            <person name="Adryan B."/>
            <person name="Aguade M."/>
            <person name="Akashi H."/>
            <person name="Anderson W.W."/>
            <person name="Aquadro C.F."/>
            <person name="Ardell D.H."/>
            <person name="Arguello R."/>
            <person name="Artieri C.G."/>
            <person name="Barbash D.A."/>
            <person name="Barker D."/>
            <person name="Barsanti P."/>
            <person name="Batterham P."/>
            <person name="Batzoglou S."/>
            <person name="Begun D."/>
            <person name="Bhutkar A."/>
            <person name="Blanco E."/>
            <person name="Bosak S.A."/>
            <person name="Bradley R.K."/>
            <person name="Brand A.D."/>
            <person name="Brent M.R."/>
            <person name="Brooks A.N."/>
            <person name="Brown R.H."/>
            <person name="Butlin R.K."/>
            <person name="Caggese C."/>
            <person name="Calvi B.R."/>
            <person name="Bernardo de Carvalho A."/>
            <person name="Caspi A."/>
            <person name="Castrezana S."/>
            <person name="Celniker S.E."/>
            <person name="Chang J.L."/>
            <person name="Chapple C."/>
            <person name="Chatterji S."/>
            <person name="Chinwalla A."/>
            <person name="Civetta A."/>
            <person name="Clifton S.W."/>
            <person name="Comeron J.M."/>
            <person name="Costello J.C."/>
            <person name="Coyne J.A."/>
            <person name="Daub J."/>
            <person name="David R.G."/>
            <person name="Delcher A.L."/>
            <person name="Delehaunty K."/>
            <person name="Do C.B."/>
            <person name="Ebling H."/>
            <person name="Edwards K."/>
            <person name="Eickbush T."/>
            <person name="Evans J.D."/>
            <person name="Filipski A."/>
            <person name="Findeiss S."/>
            <person name="Freyhult E."/>
            <person name="Fulton L."/>
            <person name="Fulton R."/>
            <person name="Garcia A.C."/>
            <person name="Gardiner A."/>
            <person name="Garfield D.A."/>
            <person name="Garvin B.E."/>
            <person name="Gibson G."/>
            <person name="Gilbert D."/>
            <person name="Gnerre S."/>
            <person name="Godfrey J."/>
            <person name="Good R."/>
            <person name="Gotea V."/>
            <person name="Gravely B."/>
            <person name="Greenberg A.J."/>
            <person name="Griffiths-Jones S."/>
            <person name="Gross S."/>
            <person name="Guigo R."/>
            <person name="Gustafson E.A."/>
            <person name="Haerty W."/>
            <person name="Hahn M.W."/>
            <person name="Halligan D.L."/>
            <person name="Halpern A.L."/>
            <person name="Halter G.M."/>
            <person name="Han M.V."/>
            <person name="Heger A."/>
            <person name="Hillier L."/>
            <person name="Hinrichs A.S."/>
            <person name="Holmes I."/>
            <person name="Hoskins R.A."/>
            <person name="Hubisz M.J."/>
            <person name="Hultmark D."/>
            <person name="Huntley M.A."/>
            <person name="Jaffe D.B."/>
            <person name="Jagadeeshan S."/>
            <person name="Jeck W.R."/>
            <person name="Johnson J."/>
            <person name="Jones C.D."/>
            <person name="Jordan W.C."/>
            <person name="Karpen G.H."/>
            <person name="Kataoka E."/>
            <person name="Keightley P.D."/>
            <person name="Kheradpour P."/>
            <person name="Kirkness E.F."/>
            <person name="Koerich L.B."/>
            <person name="Kristiansen K."/>
            <person name="Kudrna D."/>
            <person name="Kulathinal R.J."/>
            <person name="Kumar S."/>
            <person name="Kwok R."/>
            <person name="Lander E."/>
            <person name="Langley C.H."/>
            <person name="Lapoint R."/>
            <person name="Lazzaro B.P."/>
            <person name="Lee S.J."/>
            <person name="Levesque L."/>
            <person name="Li R."/>
            <person name="Lin C.F."/>
            <person name="Lin M.F."/>
            <person name="Lindblad-Toh K."/>
            <person name="Llopart A."/>
            <person name="Long M."/>
            <person name="Low L."/>
            <person name="Lozovsky E."/>
            <person name="Lu J."/>
            <person name="Luo M."/>
            <person name="Machado C.A."/>
            <person name="Makalowski W."/>
            <person name="Marzo M."/>
            <person name="Matsuda M."/>
            <person name="Matzkin L."/>
            <person name="McAllister B."/>
            <person name="McBride C.S."/>
            <person name="McKernan B."/>
            <person name="McKernan K."/>
            <person name="Mendez-Lago M."/>
            <person name="Minx P."/>
            <person name="Mollenhauer M.U."/>
            <person name="Montooth K."/>
            <person name="Mount S.M."/>
            <person name="Mu X."/>
            <person name="Myers E."/>
            <person name="Negre B."/>
            <person name="Newfeld S."/>
            <person name="Nielsen R."/>
            <person name="Noor M.A."/>
            <person name="O'Grady P."/>
            <person name="Pachter L."/>
            <person name="Papaceit M."/>
            <person name="Parisi M.J."/>
            <person name="Parisi M."/>
            <person name="Parts L."/>
            <person name="Pedersen J.S."/>
            <person name="Pesole G."/>
            <person name="Phillippy A.M."/>
            <person name="Ponting C.P."/>
            <person name="Pop M."/>
            <person name="Porcelli D."/>
            <person name="Powell J.R."/>
            <person name="Prohaska S."/>
            <person name="Pruitt K."/>
            <person name="Puig M."/>
            <person name="Quesneville H."/>
            <person name="Ram K.R."/>
            <person name="Rand D."/>
            <person name="Rasmussen M.D."/>
            <person name="Reed L.K."/>
            <person name="Reenan R."/>
            <person name="Reily A."/>
            <person name="Remington K.A."/>
            <person name="Rieger T.T."/>
            <person name="Ritchie M.G."/>
            <person name="Robin C."/>
            <person name="Rogers Y.H."/>
            <person name="Rohde C."/>
            <person name="Rozas J."/>
            <person name="Rubenfield M.J."/>
            <person name="Ruiz A."/>
            <person name="Russo S."/>
            <person name="Salzberg S.L."/>
            <person name="Sanchez-Gracia A."/>
            <person name="Saranga D.J."/>
            <person name="Sato H."/>
            <person name="Schaeffer S.W."/>
            <person name="Schatz M.C."/>
            <person name="Schlenke T."/>
            <person name="Schwartz R."/>
            <person name="Segarra C."/>
            <person name="Singh R.S."/>
            <person name="Sirot L."/>
            <person name="Sirota M."/>
            <person name="Sisneros N.B."/>
            <person name="Smith C.D."/>
            <person name="Smith T.F."/>
            <person name="Spieth J."/>
            <person name="Stage D.E."/>
            <person name="Stark A."/>
            <person name="Stephan W."/>
            <person name="Strausberg R.L."/>
            <person name="Strempel S."/>
            <person name="Sturgill D."/>
            <person name="Sutton G."/>
            <person name="Sutton G.G."/>
            <person name="Tao W."/>
            <person name="Teichmann S."/>
            <person name="Tobari Y.N."/>
            <person name="Tomimura Y."/>
            <person name="Tsolas J.M."/>
            <person name="Valente V.L."/>
            <person name="Venter E."/>
            <person name="Venter J.C."/>
            <person name="Vicario S."/>
            <person name="Vieira F.G."/>
            <person name="Vilella A.J."/>
            <person name="Villasante A."/>
            <person name="Walenz B."/>
            <person name="Wang J."/>
            <person name="Wasserman M."/>
            <person name="Watts T."/>
            <person name="Wilson D."/>
            <person name="Wilson R.K."/>
            <person name="Wing R.A."/>
            <person name="Wolfner M.F."/>
            <person name="Wong A."/>
            <person name="Wong G.K."/>
            <person name="Wu C.I."/>
            <person name="Wu G."/>
            <person name="Yamamoto D."/>
            <person name="Yang H.P."/>
            <person name="Yang S.P."/>
            <person name="Yorke J.A."/>
            <person name="Yoshida K."/>
            <person name="Zdobnov E."/>
            <person name="Zhang P."/>
            <person name="Zhang Y."/>
            <person name="Zimin A.V."/>
            <person name="Baldwin J."/>
            <person name="Abdouelleil A."/>
            <person name="Abdulkadir J."/>
            <person name="Abebe A."/>
            <person name="Abera B."/>
            <person name="Abreu J."/>
            <person name="Acer S.C."/>
            <person name="Aftuck L."/>
            <person name="Alexander A."/>
            <person name="An P."/>
            <person name="Anderson E."/>
            <person name="Anderson S."/>
            <person name="Arachi H."/>
            <person name="Azer M."/>
            <person name="Bachantsang P."/>
            <person name="Barry A."/>
            <person name="Bayul T."/>
            <person name="Berlin A."/>
            <person name="Bessette D."/>
            <person name="Bloom T."/>
            <person name="Blye J."/>
            <person name="Boguslavskiy L."/>
            <person name="Bonnet C."/>
            <person name="Boukhgalter B."/>
            <person name="Bourzgui I."/>
            <person name="Brown A."/>
            <person name="Cahill P."/>
            <person name="Channer S."/>
            <person name="Cheshatsang Y."/>
            <person name="Chuda L."/>
            <person name="Citroen M."/>
            <person name="Collymore A."/>
            <person name="Cooke P."/>
            <person name="Costello M."/>
            <person name="D'Aco K."/>
            <person name="Daza R."/>
            <person name="De Haan G."/>
            <person name="DeGray S."/>
            <person name="DeMaso C."/>
            <person name="Dhargay N."/>
            <person name="Dooley K."/>
            <person name="Dooley E."/>
            <person name="Doricent M."/>
            <person name="Dorje P."/>
            <person name="Dorjee K."/>
            <person name="Dupes A."/>
            <person name="Elong R."/>
            <person name="Falk J."/>
            <person name="Farina A."/>
            <person name="Faro S."/>
            <person name="Ferguson D."/>
            <person name="Fisher S."/>
            <person name="Foley C.D."/>
            <person name="Franke A."/>
            <person name="Friedrich D."/>
            <person name="Gadbois L."/>
            <person name="Gearin G."/>
            <person name="Gearin C.R."/>
            <person name="Giannoukos G."/>
            <person name="Goode T."/>
            <person name="Graham J."/>
            <person name="Grandbois E."/>
            <person name="Grewal S."/>
            <person name="Gyaltsen K."/>
            <person name="Hafez N."/>
            <person name="Hagos B."/>
            <person name="Hall J."/>
            <person name="Henson C."/>
            <person name="Hollinger A."/>
            <person name="Honan T."/>
            <person name="Huard M.D."/>
            <person name="Hughes L."/>
            <person name="Hurhula B."/>
            <person name="Husby M.E."/>
            <person name="Kamat A."/>
            <person name="Kanga B."/>
            <person name="Kashin S."/>
            <person name="Khazanovich D."/>
            <person name="Kisner P."/>
            <person name="Lance K."/>
            <person name="Lara M."/>
            <person name="Lee W."/>
            <person name="Lennon N."/>
            <person name="Letendre F."/>
            <person name="LeVine R."/>
            <person name="Lipovsky A."/>
            <person name="Liu X."/>
            <person name="Liu J."/>
            <person name="Liu S."/>
            <person name="Lokyitsang T."/>
            <person name="Lokyitsang Y."/>
            <person name="Lubonja R."/>
            <person name="Lui A."/>
            <person name="MacDonald P."/>
            <person name="Magnisalis V."/>
            <person name="Maru K."/>
            <person name="Matthews C."/>
            <person name="McCusker W."/>
            <person name="McDonough S."/>
            <person name="Mehta T."/>
            <person name="Meldrim J."/>
            <person name="Meneus L."/>
            <person name="Mihai O."/>
            <person name="Mihalev A."/>
            <person name="Mihova T."/>
            <person name="Mittelman R."/>
            <person name="Mlenga V."/>
            <person name="Montmayeur A."/>
            <person name="Mulrain L."/>
            <person name="Navidi A."/>
            <person name="Naylor J."/>
            <person name="Negash T."/>
            <person name="Nguyen T."/>
            <person name="Nguyen N."/>
            <person name="Nicol R."/>
            <person name="Norbu C."/>
            <person name="Norbu N."/>
            <person name="Novod N."/>
            <person name="O'Neill B."/>
            <person name="Osman S."/>
            <person name="Markiewicz E."/>
            <person name="Oyono O.L."/>
            <person name="Patti C."/>
            <person name="Phunkhang P."/>
            <person name="Pierre F."/>
            <person name="Priest M."/>
            <person name="Raghuraman S."/>
            <person name="Rege F."/>
            <person name="Reyes R."/>
            <person name="Rise C."/>
            <person name="Rogov P."/>
            <person name="Ross K."/>
            <person name="Ryan E."/>
            <person name="Settipalli S."/>
            <person name="Shea T."/>
            <person name="Sherpa N."/>
            <person name="Shi L."/>
            <person name="Shih D."/>
            <person name="Sparrow T."/>
            <person name="Spaulding J."/>
            <person name="Stalker J."/>
            <person name="Stange-Thomann N."/>
            <person name="Stavropoulos S."/>
            <person name="Stone C."/>
            <person name="Strader C."/>
            <person name="Tesfaye S."/>
            <person name="Thomson T."/>
            <person name="Thoulutsang Y."/>
            <person name="Thoulutsang D."/>
            <person name="Topham K."/>
            <person name="Topping I."/>
            <person name="Tsamla T."/>
            <person name="Vassiliev H."/>
            <person name="Vo A."/>
            <person name="Wangchuk T."/>
            <person name="Wangdi T."/>
            <person name="Weiand M."/>
            <person name="Wilkinson J."/>
            <person name="Wilson A."/>
            <person name="Yadav S."/>
            <person name="Young G."/>
            <person name="Yu Q."/>
            <person name="Zembek L."/>
            <person name="Zhong D."/>
            <person name="Zimmer A."/>
            <person name="Zwirko Z."/>
            <person name="Jaffe D.B."/>
            <person name="Alvarez P."/>
            <person name="Brockman W."/>
            <person name="Butler J."/>
            <person name="Chin C."/>
            <person name="Gnerre S."/>
            <person name="Grabherr M."/>
            <person name="Kleber M."/>
            <person name="Mauceli E."/>
            <person name="MacCallum I."/>
        </authorList>
    </citation>
    <scope>NUCLEOTIDE SEQUENCE [LARGE SCALE GENOMIC DNA]</scope>
    <source>
        <strain evidence="3">Tucson 14030-0811.24</strain>
    </source>
</reference>
<feature type="compositionally biased region" description="Acidic residues" evidence="1">
    <location>
        <begin position="476"/>
        <end position="503"/>
    </location>
</feature>
<evidence type="ECO:0000256" key="1">
    <source>
        <dbReference type="SAM" id="MobiDB-lite"/>
    </source>
</evidence>
<keyword evidence="3" id="KW-1185">Reference proteome</keyword>
<dbReference type="Proteomes" id="UP000007798">
    <property type="component" value="Unassembled WGS sequence"/>
</dbReference>